<sequence>MNQMATDALGEKVDVGTHGYVQLVDVMGDDDRVVDAARISYGRHGERDEAGDRRLLRYMMRHHHTTPFEQCEMVFIVKVPMDTWRQWIRHRTASVNEYSTRYTAAIDDTAVTAPDAWRLQSQANRQGSDQGVASNVGERLSQEEVAFQQRARWIYKSRLDAGVAREQARKDLPLSTYTLAFWKIDVHNLMHFLGLRLDSHAQEEIREYANVVLYFFHLAFPTISDAFHDYRTAAVTFSRTELLALRGLVLTPNWSLARDEVREYGLEGREADEFLAKLEAIRG</sequence>
<dbReference type="PANTHER" id="PTHR34934">
    <property type="entry name" value="FLAVIN-DEPENDENT THYMIDYLATE SYNTHASE"/>
    <property type="match status" value="1"/>
</dbReference>
<evidence type="ECO:0000313" key="1">
    <source>
        <dbReference type="EMBL" id="KKN88183.1"/>
    </source>
</evidence>
<name>A0A0F9X986_9ZZZZ</name>
<dbReference type="HAMAP" id="MF_01408">
    <property type="entry name" value="ThyX"/>
    <property type="match status" value="1"/>
</dbReference>
<dbReference type="PANTHER" id="PTHR34934:SF1">
    <property type="entry name" value="FLAVIN-DEPENDENT THYMIDYLATE SYNTHASE"/>
    <property type="match status" value="1"/>
</dbReference>
<dbReference type="PROSITE" id="PS51331">
    <property type="entry name" value="THYX"/>
    <property type="match status" value="1"/>
</dbReference>
<dbReference type="CDD" id="cd20175">
    <property type="entry name" value="ThyX"/>
    <property type="match status" value="1"/>
</dbReference>
<dbReference type="GO" id="GO:0050660">
    <property type="term" value="F:flavin adenine dinucleotide binding"/>
    <property type="evidence" value="ECO:0007669"/>
    <property type="project" value="InterPro"/>
</dbReference>
<dbReference type="InterPro" id="IPR036098">
    <property type="entry name" value="Thymidylate_synthase_ThyX_sf"/>
</dbReference>
<reference evidence="1" key="1">
    <citation type="journal article" date="2015" name="Nature">
        <title>Complex archaea that bridge the gap between prokaryotes and eukaryotes.</title>
        <authorList>
            <person name="Spang A."/>
            <person name="Saw J.H."/>
            <person name="Jorgensen S.L."/>
            <person name="Zaremba-Niedzwiedzka K."/>
            <person name="Martijn J."/>
            <person name="Lind A.E."/>
            <person name="van Eijk R."/>
            <person name="Schleper C."/>
            <person name="Guy L."/>
            <person name="Ettema T.J."/>
        </authorList>
    </citation>
    <scope>NUCLEOTIDE SEQUENCE</scope>
</reference>
<organism evidence="1">
    <name type="scientific">marine sediment metagenome</name>
    <dbReference type="NCBI Taxonomy" id="412755"/>
    <lineage>
        <taxon>unclassified sequences</taxon>
        <taxon>metagenomes</taxon>
        <taxon>ecological metagenomes</taxon>
    </lineage>
</organism>
<dbReference type="InterPro" id="IPR003669">
    <property type="entry name" value="Thymidylate_synthase_ThyX"/>
</dbReference>
<protein>
    <submittedName>
        <fullName evidence="1">Uncharacterized protein</fullName>
    </submittedName>
</protein>
<dbReference type="GO" id="GO:0050797">
    <property type="term" value="F:thymidylate synthase (FAD) activity"/>
    <property type="evidence" value="ECO:0007669"/>
    <property type="project" value="InterPro"/>
</dbReference>
<dbReference type="NCBIfam" id="TIGR02170">
    <property type="entry name" value="thyX"/>
    <property type="match status" value="1"/>
</dbReference>
<dbReference type="GO" id="GO:0004799">
    <property type="term" value="F:thymidylate synthase activity"/>
    <property type="evidence" value="ECO:0007669"/>
    <property type="project" value="TreeGrafter"/>
</dbReference>
<dbReference type="Gene3D" id="3.30.1360.170">
    <property type="match status" value="1"/>
</dbReference>
<dbReference type="EMBL" id="LAZR01000131">
    <property type="protein sequence ID" value="KKN88183.1"/>
    <property type="molecule type" value="Genomic_DNA"/>
</dbReference>
<dbReference type="Pfam" id="PF02511">
    <property type="entry name" value="Thy1"/>
    <property type="match status" value="1"/>
</dbReference>
<dbReference type="GO" id="GO:0070402">
    <property type="term" value="F:NADPH binding"/>
    <property type="evidence" value="ECO:0007669"/>
    <property type="project" value="TreeGrafter"/>
</dbReference>
<comment type="caution">
    <text evidence="1">The sequence shown here is derived from an EMBL/GenBank/DDBJ whole genome shotgun (WGS) entry which is preliminary data.</text>
</comment>
<dbReference type="SUPFAM" id="SSF69796">
    <property type="entry name" value="Thymidylate synthase-complementing protein Thy1"/>
    <property type="match status" value="1"/>
</dbReference>
<dbReference type="GO" id="GO:0006231">
    <property type="term" value="P:dTMP biosynthetic process"/>
    <property type="evidence" value="ECO:0007669"/>
    <property type="project" value="InterPro"/>
</dbReference>
<accession>A0A0F9X986</accession>
<proteinExistence type="inferred from homology"/>
<dbReference type="AlphaFoldDB" id="A0A0F9X986"/>
<gene>
    <name evidence="1" type="ORF">LCGC14_0252550</name>
</gene>